<reference evidence="15" key="2">
    <citation type="submission" date="2021-01" db="EMBL/GenBank/DDBJ databases">
        <authorList>
            <person name="Schikora-Tamarit M.A."/>
        </authorList>
    </citation>
    <scope>NUCLEOTIDE SEQUENCE</scope>
    <source>
        <strain evidence="15">CBS2887</strain>
    </source>
</reference>
<dbReference type="GO" id="GO:0010604">
    <property type="term" value="P:positive regulation of macromolecule metabolic process"/>
    <property type="evidence" value="ECO:0007669"/>
    <property type="project" value="UniProtKB-ARBA"/>
</dbReference>
<evidence type="ECO:0000256" key="8">
    <source>
        <dbReference type="ARBA" id="ARBA00023004"/>
    </source>
</evidence>
<evidence type="ECO:0000256" key="7">
    <source>
        <dbReference type="ARBA" id="ARBA00023002"/>
    </source>
</evidence>
<dbReference type="Pfam" id="PF10637">
    <property type="entry name" value="Ofd1_CTDD"/>
    <property type="match status" value="1"/>
</dbReference>
<dbReference type="GO" id="GO:0005737">
    <property type="term" value="C:cytoplasm"/>
    <property type="evidence" value="ECO:0007669"/>
    <property type="project" value="TreeGrafter"/>
</dbReference>
<dbReference type="InterPro" id="IPR019601">
    <property type="entry name" value="Oxoglutarate/Fe-dep_Oase_C"/>
</dbReference>
<keyword evidence="6" id="KW-0223">Dioxygenase</keyword>
<keyword evidence="4" id="KW-0479">Metal-binding</keyword>
<dbReference type="InterPro" id="IPR006620">
    <property type="entry name" value="Pro_4_hyd_alph"/>
</dbReference>
<evidence type="ECO:0000313" key="15">
    <source>
        <dbReference type="EMBL" id="KAH3679803.1"/>
    </source>
</evidence>
<dbReference type="GO" id="GO:0005634">
    <property type="term" value="C:nucleus"/>
    <property type="evidence" value="ECO:0007669"/>
    <property type="project" value="UniProtKB-SubCell"/>
</dbReference>
<comment type="catalytic activity">
    <reaction evidence="11">
        <text>[ribosomal protein uS12]-(3S)-3-hydroxy-L-proline + 2-oxoglutarate + O2 = [ribosomal protein uS12]-(3S)-3,4-dihydroxy-L-proline + succinate + CO2</text>
        <dbReference type="Rhea" id="RHEA:54160"/>
        <dbReference type="Rhea" id="RHEA-COMP:13817"/>
        <dbReference type="Rhea" id="RHEA-COMP:13818"/>
        <dbReference type="ChEBI" id="CHEBI:15379"/>
        <dbReference type="ChEBI" id="CHEBI:16526"/>
        <dbReference type="ChEBI" id="CHEBI:16810"/>
        <dbReference type="ChEBI" id="CHEBI:30031"/>
        <dbReference type="ChEBI" id="CHEBI:85428"/>
        <dbReference type="ChEBI" id="CHEBI:138052"/>
    </reaction>
</comment>
<comment type="similarity">
    <text evidence="3">Belongs to the TPA1 family.</text>
</comment>
<sequence length="599" mass="69397">MDKKRSETPIIEESTAAKRQNAEFQSRGDVKQYFGPGIFNPELADKLRDEISNSEPYRWGHFSNLIDDTLLRNVRKEVETEIHFTKKETDIYKVHQSGDLANLSGLDWDDLSRLPSVFKLRAALYSKEFRDLVSHVTGSGKLSGTKTDMSINTYTKGCHLLTHDDVIGSRRVSFILYLPDPDKTWKEHYGGSLRLFPKIIPNVPYPDASAKFVPQFNEMAFFYVQPGLSFHEVEEVRVDKQRLSIQGWYHVPQEGEEGFIPGEQEETEAKSTLKMLESKELEEFDFPKEVRIPFSHYEMSNYEPKDVHLDDFDISQLSKFINQEYLNLENLKQLQTKFISENLIELDQFLNDKYAPELRKLIRKSELEEIMPKHQKEVVYPWKISLPPHKWRYLYLDGKQPEELSIEGVKVANSGPQETPNFQMLKQTTDHVVTLKLIELTSFFKSVSFKKWLILLTDLTPTSDQLLARRFRPGHDFTLATTLNDQDNTIEAILDMTLNLTPSQGWESGEFGGYELTMATEDPGVDDDPSIYRKDGDDSVLLNTQACWNKLVLMVRDPNVLKFVKYVSFNAQGSRWDVSGQWDIKQRGEEEEDDDEEEE</sequence>
<evidence type="ECO:0000256" key="9">
    <source>
        <dbReference type="ARBA" id="ARBA00023242"/>
    </source>
</evidence>
<dbReference type="PANTHER" id="PTHR12117">
    <property type="entry name" value="HISTONE ACETYLTRANSFERASE COMPLEX"/>
    <property type="match status" value="1"/>
</dbReference>
<dbReference type="GO" id="GO:0031543">
    <property type="term" value="F:peptidyl-proline dioxygenase activity"/>
    <property type="evidence" value="ECO:0007669"/>
    <property type="project" value="TreeGrafter"/>
</dbReference>
<accession>A0A9P8THJ6</accession>
<dbReference type="GO" id="GO:0006449">
    <property type="term" value="P:regulation of translational termination"/>
    <property type="evidence" value="ECO:0007669"/>
    <property type="project" value="TreeGrafter"/>
</dbReference>
<comment type="subcellular location">
    <subcellularLocation>
        <location evidence="2">Nucleus</location>
    </subcellularLocation>
</comment>
<comment type="caution">
    <text evidence="15">The sequence shown here is derived from an EMBL/GenBank/DDBJ whole genome shotgun (WGS) entry which is preliminary data.</text>
</comment>
<evidence type="ECO:0000259" key="14">
    <source>
        <dbReference type="PROSITE" id="PS51471"/>
    </source>
</evidence>
<dbReference type="Gene3D" id="2.60.120.620">
    <property type="entry name" value="q2cbj1_9rhob like domain"/>
    <property type="match status" value="1"/>
</dbReference>
<keyword evidence="8" id="KW-0408">Iron</keyword>
<keyword evidence="7" id="KW-0560">Oxidoreductase</keyword>
<dbReference type="SMART" id="SM00702">
    <property type="entry name" value="P4Hc"/>
    <property type="match status" value="1"/>
</dbReference>
<evidence type="ECO:0000256" key="6">
    <source>
        <dbReference type="ARBA" id="ARBA00022964"/>
    </source>
</evidence>
<proteinExistence type="inferred from homology"/>
<evidence type="ECO:0000256" key="10">
    <source>
        <dbReference type="ARBA" id="ARBA00047444"/>
    </source>
</evidence>
<comment type="catalytic activity">
    <reaction evidence="10">
        <text>[ribosomal protein uS12]-L-proline + 2-oxoglutarate + O2 = [ribosomal protein uS12]-(3S)-3-hydroxy-L-proline + succinate + CO2</text>
        <dbReference type="Rhea" id="RHEA:54156"/>
        <dbReference type="Rhea" id="RHEA-COMP:13816"/>
        <dbReference type="Rhea" id="RHEA-COMP:13818"/>
        <dbReference type="ChEBI" id="CHEBI:15379"/>
        <dbReference type="ChEBI" id="CHEBI:16526"/>
        <dbReference type="ChEBI" id="CHEBI:16810"/>
        <dbReference type="ChEBI" id="CHEBI:30031"/>
        <dbReference type="ChEBI" id="CHEBI:50342"/>
        <dbReference type="ChEBI" id="CHEBI:85428"/>
    </reaction>
</comment>
<dbReference type="FunFam" id="2.60.120.620:FF:000014">
    <property type="entry name" value="Prolyl 3,4-dihydroxylase TPA1"/>
    <property type="match status" value="1"/>
</dbReference>
<protein>
    <recommendedName>
        <fullName evidence="12">uS12 prolyl 3,4-dihydroxylase</fullName>
    </recommendedName>
</protein>
<evidence type="ECO:0000313" key="16">
    <source>
        <dbReference type="Proteomes" id="UP000774326"/>
    </source>
</evidence>
<dbReference type="AlphaFoldDB" id="A0A9P8THJ6"/>
<evidence type="ECO:0000256" key="3">
    <source>
        <dbReference type="ARBA" id="ARBA00007443"/>
    </source>
</evidence>
<feature type="region of interest" description="Disordered" evidence="13">
    <location>
        <begin position="1"/>
        <end position="22"/>
    </location>
</feature>
<keyword evidence="16" id="KW-1185">Reference proteome</keyword>
<dbReference type="InterPro" id="IPR005123">
    <property type="entry name" value="Oxoglu/Fe-dep_dioxygenase_dom"/>
</dbReference>
<dbReference type="InterPro" id="IPR043044">
    <property type="entry name" value="TPA1/Ofd1_C"/>
</dbReference>
<dbReference type="GO" id="GO:0031418">
    <property type="term" value="F:L-ascorbic acid binding"/>
    <property type="evidence" value="ECO:0007669"/>
    <property type="project" value="UniProtKB-KW"/>
</dbReference>
<evidence type="ECO:0000256" key="5">
    <source>
        <dbReference type="ARBA" id="ARBA00022896"/>
    </source>
</evidence>
<dbReference type="EMBL" id="JAEUBG010004853">
    <property type="protein sequence ID" value="KAH3679803.1"/>
    <property type="molecule type" value="Genomic_DNA"/>
</dbReference>
<gene>
    <name evidence="15" type="ORF">WICPIJ_008512</name>
</gene>
<dbReference type="PROSITE" id="PS51471">
    <property type="entry name" value="FE2OG_OXY"/>
    <property type="match status" value="1"/>
</dbReference>
<dbReference type="GO" id="GO:0009896">
    <property type="term" value="P:positive regulation of catabolic process"/>
    <property type="evidence" value="ECO:0007669"/>
    <property type="project" value="UniProtKB-ARBA"/>
</dbReference>
<evidence type="ECO:0000256" key="11">
    <source>
        <dbReference type="ARBA" id="ARBA00051966"/>
    </source>
</evidence>
<dbReference type="GO" id="GO:0005506">
    <property type="term" value="F:iron ion binding"/>
    <property type="evidence" value="ECO:0007669"/>
    <property type="project" value="InterPro"/>
</dbReference>
<dbReference type="InterPro" id="IPR051842">
    <property type="entry name" value="uS12_prolyl_hydroxylase"/>
</dbReference>
<evidence type="ECO:0000256" key="2">
    <source>
        <dbReference type="ARBA" id="ARBA00004123"/>
    </source>
</evidence>
<organism evidence="15 16">
    <name type="scientific">Wickerhamomyces pijperi</name>
    <name type="common">Yeast</name>
    <name type="synonym">Pichia pijperi</name>
    <dbReference type="NCBI Taxonomy" id="599730"/>
    <lineage>
        <taxon>Eukaryota</taxon>
        <taxon>Fungi</taxon>
        <taxon>Dikarya</taxon>
        <taxon>Ascomycota</taxon>
        <taxon>Saccharomycotina</taxon>
        <taxon>Saccharomycetes</taxon>
        <taxon>Phaffomycetales</taxon>
        <taxon>Wickerhamomycetaceae</taxon>
        <taxon>Wickerhamomyces</taxon>
    </lineage>
</organism>
<dbReference type="Gene3D" id="3.60.130.20">
    <property type="entry name" value="Oxoglutarate/iron-dependent oxygenase, C-terminal degradation domain"/>
    <property type="match status" value="1"/>
</dbReference>
<keyword evidence="5" id="KW-0847">Vitamin C</keyword>
<dbReference type="Pfam" id="PF13661">
    <property type="entry name" value="2OG-FeII_Oxy_4"/>
    <property type="match status" value="1"/>
</dbReference>
<name>A0A9P8THJ6_WICPI</name>
<dbReference type="OrthoDB" id="430522at2759"/>
<evidence type="ECO:0000256" key="13">
    <source>
        <dbReference type="SAM" id="MobiDB-lite"/>
    </source>
</evidence>
<evidence type="ECO:0000256" key="4">
    <source>
        <dbReference type="ARBA" id="ARBA00022723"/>
    </source>
</evidence>
<reference evidence="15" key="1">
    <citation type="journal article" date="2021" name="Open Biol.">
        <title>Shared evolutionary footprints suggest mitochondrial oxidative damage underlies multiple complex I losses in fungi.</title>
        <authorList>
            <person name="Schikora-Tamarit M.A."/>
            <person name="Marcet-Houben M."/>
            <person name="Nosek J."/>
            <person name="Gabaldon T."/>
        </authorList>
    </citation>
    <scope>NUCLEOTIDE SEQUENCE</scope>
    <source>
        <strain evidence="15">CBS2887</strain>
    </source>
</reference>
<evidence type="ECO:0000256" key="12">
    <source>
        <dbReference type="ARBA" id="ARBA00081607"/>
    </source>
</evidence>
<dbReference type="PANTHER" id="PTHR12117:SF0">
    <property type="entry name" value="PROLYL 3-HYDROXYLASE OGFOD1"/>
    <property type="match status" value="1"/>
</dbReference>
<evidence type="ECO:0000256" key="1">
    <source>
        <dbReference type="ARBA" id="ARBA00001961"/>
    </source>
</evidence>
<comment type="cofactor">
    <cofactor evidence="1">
        <name>L-ascorbate</name>
        <dbReference type="ChEBI" id="CHEBI:38290"/>
    </cofactor>
</comment>
<dbReference type="Proteomes" id="UP000774326">
    <property type="component" value="Unassembled WGS sequence"/>
</dbReference>
<dbReference type="InterPro" id="IPR039558">
    <property type="entry name" value="TPA1/OFD1_N"/>
</dbReference>
<feature type="domain" description="Fe2OG dioxygenase" evidence="14">
    <location>
        <begin position="145"/>
        <end position="251"/>
    </location>
</feature>
<keyword evidence="9" id="KW-0539">Nucleus</keyword>